<feature type="domain" description="GP-PDE" evidence="1">
    <location>
        <begin position="5"/>
        <end position="280"/>
    </location>
</feature>
<organism evidence="2 3">
    <name type="scientific">Rhodopila globiformis</name>
    <name type="common">Rhodopseudomonas globiformis</name>
    <dbReference type="NCBI Taxonomy" id="1071"/>
    <lineage>
        <taxon>Bacteria</taxon>
        <taxon>Pseudomonadati</taxon>
        <taxon>Pseudomonadota</taxon>
        <taxon>Alphaproteobacteria</taxon>
        <taxon>Acetobacterales</taxon>
        <taxon>Acetobacteraceae</taxon>
        <taxon>Rhodopila</taxon>
    </lineage>
</organism>
<dbReference type="OrthoDB" id="9787897at2"/>
<dbReference type="RefSeq" id="WP_104523251.1">
    <property type="nucleotide sequence ID" value="NZ_NHRY01000276.1"/>
</dbReference>
<dbReference type="Gene3D" id="3.20.20.190">
    <property type="entry name" value="Phosphatidylinositol (PI) phosphodiesterase"/>
    <property type="match status" value="1"/>
</dbReference>
<comment type="caution">
    <text evidence="2">The sequence shown here is derived from an EMBL/GenBank/DDBJ whole genome shotgun (WGS) entry which is preliminary data.</text>
</comment>
<evidence type="ECO:0000259" key="1">
    <source>
        <dbReference type="PROSITE" id="PS51704"/>
    </source>
</evidence>
<dbReference type="PANTHER" id="PTHR46211:SF14">
    <property type="entry name" value="GLYCEROPHOSPHODIESTER PHOSPHODIESTERASE"/>
    <property type="match status" value="1"/>
</dbReference>
<dbReference type="InterPro" id="IPR017946">
    <property type="entry name" value="PLC-like_Pdiesterase_TIM-brl"/>
</dbReference>
<name>A0A2S6MU72_RHOGL</name>
<dbReference type="AlphaFoldDB" id="A0A2S6MU72"/>
<dbReference type="PROSITE" id="PS51704">
    <property type="entry name" value="GP_PDE"/>
    <property type="match status" value="1"/>
</dbReference>
<dbReference type="Proteomes" id="UP000239724">
    <property type="component" value="Unassembled WGS sequence"/>
</dbReference>
<evidence type="ECO:0000313" key="2">
    <source>
        <dbReference type="EMBL" id="PPQ25907.1"/>
    </source>
</evidence>
<reference evidence="2 3" key="1">
    <citation type="journal article" date="2018" name="Arch. Microbiol.">
        <title>New insights into the metabolic potential of the phototrophic purple bacterium Rhodopila globiformis DSM 161(T) from its draft genome sequence and evidence for a vanadium-dependent nitrogenase.</title>
        <authorList>
            <person name="Imhoff J.F."/>
            <person name="Rahn T."/>
            <person name="Kunzel S."/>
            <person name="Neulinger S.C."/>
        </authorList>
    </citation>
    <scope>NUCLEOTIDE SEQUENCE [LARGE SCALE GENOMIC DNA]</scope>
    <source>
        <strain evidence="2 3">DSM 161</strain>
    </source>
</reference>
<dbReference type="GO" id="GO:0008081">
    <property type="term" value="F:phosphoric diester hydrolase activity"/>
    <property type="evidence" value="ECO:0007669"/>
    <property type="project" value="InterPro"/>
</dbReference>
<gene>
    <name evidence="2" type="ORF">CCS01_31555</name>
</gene>
<dbReference type="GO" id="GO:0006629">
    <property type="term" value="P:lipid metabolic process"/>
    <property type="evidence" value="ECO:0007669"/>
    <property type="project" value="InterPro"/>
</dbReference>
<proteinExistence type="predicted"/>
<keyword evidence="3" id="KW-1185">Reference proteome</keyword>
<dbReference type="InterPro" id="IPR030395">
    <property type="entry name" value="GP_PDE_dom"/>
</dbReference>
<dbReference type="Pfam" id="PF03009">
    <property type="entry name" value="GDPD"/>
    <property type="match status" value="1"/>
</dbReference>
<dbReference type="SUPFAM" id="SSF51695">
    <property type="entry name" value="PLC-like phosphodiesterases"/>
    <property type="match status" value="1"/>
</dbReference>
<dbReference type="EMBL" id="NHRY01000276">
    <property type="protein sequence ID" value="PPQ25907.1"/>
    <property type="molecule type" value="Genomic_DNA"/>
</dbReference>
<sequence length="299" mass="31608">MTRQIDIQGHRGARGLFPESTLEGFLAAAALGVTAFELDVGMTADGIVVVCHDPALNPDLVRGTAGAWLEGPGPLLRSLTCQELQAYDVGRLRPGSPTAALFPGQRPIDGARIPTLAAVLAALPAARFTIEVKSDPRHPERTAPPTVLADATLAVIDAAGAAARVTIESFDWRVQRHVRRRRPDVRLAWLTRAETVRESALWWDGIVDVASIPACVAAEGGPVWAPDAADLTEAQVREAHAVGLSVLPWTVNTPADMVRLVAWDVDGLISDRPDLALSCVGPGQPGAVSGYRSAASIIL</sequence>
<accession>A0A2S6MU72</accession>
<protein>
    <recommendedName>
        <fullName evidence="1">GP-PDE domain-containing protein</fullName>
    </recommendedName>
</protein>
<evidence type="ECO:0000313" key="3">
    <source>
        <dbReference type="Proteomes" id="UP000239724"/>
    </source>
</evidence>
<dbReference type="PANTHER" id="PTHR46211">
    <property type="entry name" value="GLYCEROPHOSPHORYL DIESTER PHOSPHODIESTERASE"/>
    <property type="match status" value="1"/>
</dbReference>